<dbReference type="GO" id="GO:0032259">
    <property type="term" value="P:methylation"/>
    <property type="evidence" value="ECO:0007669"/>
    <property type="project" value="UniProtKB-KW"/>
</dbReference>
<keyword evidence="3 7" id="KW-0489">Methyltransferase</keyword>
<dbReference type="InterPro" id="IPR012263">
    <property type="entry name" value="M_m6A_EcoRV"/>
</dbReference>
<dbReference type="AlphaFoldDB" id="A0A644WVJ7"/>
<comment type="catalytic activity">
    <reaction evidence="6">
        <text>a 2'-deoxyadenosine in DNA + S-adenosyl-L-methionine = an N(6)-methyl-2'-deoxyadenosine in DNA + S-adenosyl-L-homocysteine + H(+)</text>
        <dbReference type="Rhea" id="RHEA:15197"/>
        <dbReference type="Rhea" id="RHEA-COMP:12418"/>
        <dbReference type="Rhea" id="RHEA-COMP:12419"/>
        <dbReference type="ChEBI" id="CHEBI:15378"/>
        <dbReference type="ChEBI" id="CHEBI:57856"/>
        <dbReference type="ChEBI" id="CHEBI:59789"/>
        <dbReference type="ChEBI" id="CHEBI:90615"/>
        <dbReference type="ChEBI" id="CHEBI:90616"/>
        <dbReference type="EC" id="2.1.1.72"/>
    </reaction>
</comment>
<proteinExistence type="inferred from homology"/>
<accession>A0A644WVJ7</accession>
<comment type="caution">
    <text evidence="7">The sequence shown here is derived from an EMBL/GenBank/DDBJ whole genome shotgun (WGS) entry which is preliminary data.</text>
</comment>
<reference evidence="7" key="1">
    <citation type="submission" date="2019-08" db="EMBL/GenBank/DDBJ databases">
        <authorList>
            <person name="Kucharzyk K."/>
            <person name="Murdoch R.W."/>
            <person name="Higgins S."/>
            <person name="Loffler F."/>
        </authorList>
    </citation>
    <scope>NUCLEOTIDE SEQUENCE</scope>
</reference>
<dbReference type="PROSITE" id="PS00092">
    <property type="entry name" value="N6_MTASE"/>
    <property type="match status" value="1"/>
</dbReference>
<dbReference type="GO" id="GO:0006298">
    <property type="term" value="P:mismatch repair"/>
    <property type="evidence" value="ECO:0007669"/>
    <property type="project" value="TreeGrafter"/>
</dbReference>
<evidence type="ECO:0000256" key="1">
    <source>
        <dbReference type="ARBA" id="ARBA00006594"/>
    </source>
</evidence>
<evidence type="ECO:0000256" key="6">
    <source>
        <dbReference type="ARBA" id="ARBA00047942"/>
    </source>
</evidence>
<evidence type="ECO:0000256" key="4">
    <source>
        <dbReference type="ARBA" id="ARBA00022679"/>
    </source>
</evidence>
<dbReference type="Gene3D" id="1.10.1020.10">
    <property type="entry name" value="Adenine-specific Methyltransferase, Domain 2"/>
    <property type="match status" value="1"/>
</dbReference>
<sequence>MKSELTNTLQHFSNVLGGSMSENSYLSSFLKWPGGKKWLVSKYRKFIPEFSGEYYEPFLGGGSVFFRLLPTSGVISDINEDLINLYIVMRDHPIELKGIMSEYQEKHSVTFYYTIRESCPKLPIEKAGRLLYLNRTCYNGMYRVNRQGKFNVPIGSKSDCTYDLDLFPRYSAALKTIYIRVCDFSTSIEKSGAHDFVFVDPPYSIANNQNSFIKYNENLFNWNDQKRLVDVLCKARSRGASIMVTNANYDGLMEMYRDNGFYIQHVDRYCAMAGVASKRRMTQELLITSFPLELP</sequence>
<dbReference type="InterPro" id="IPR029063">
    <property type="entry name" value="SAM-dependent_MTases_sf"/>
</dbReference>
<dbReference type="GO" id="GO:0009007">
    <property type="term" value="F:site-specific DNA-methyltransferase (adenine-specific) activity"/>
    <property type="evidence" value="ECO:0007669"/>
    <property type="project" value="UniProtKB-EC"/>
</dbReference>
<dbReference type="InterPro" id="IPR023095">
    <property type="entry name" value="Ade_MeTrfase_dom_2"/>
</dbReference>
<dbReference type="NCBIfam" id="TIGR00571">
    <property type="entry name" value="dam"/>
    <property type="match status" value="1"/>
</dbReference>
<keyword evidence="4 7" id="KW-0808">Transferase</keyword>
<evidence type="ECO:0000256" key="3">
    <source>
        <dbReference type="ARBA" id="ARBA00022603"/>
    </source>
</evidence>
<dbReference type="Gene3D" id="3.40.50.150">
    <property type="entry name" value="Vaccinia Virus protein VP39"/>
    <property type="match status" value="1"/>
</dbReference>
<dbReference type="PANTHER" id="PTHR30481:SF3">
    <property type="entry name" value="DNA ADENINE METHYLASE"/>
    <property type="match status" value="1"/>
</dbReference>
<evidence type="ECO:0000256" key="2">
    <source>
        <dbReference type="ARBA" id="ARBA00011900"/>
    </source>
</evidence>
<dbReference type="GO" id="GO:0043565">
    <property type="term" value="F:sequence-specific DNA binding"/>
    <property type="evidence" value="ECO:0007669"/>
    <property type="project" value="TreeGrafter"/>
</dbReference>
<name>A0A644WVJ7_9ZZZZ</name>
<dbReference type="PRINTS" id="PR00505">
    <property type="entry name" value="D12N6MTFRASE"/>
</dbReference>
<evidence type="ECO:0000256" key="5">
    <source>
        <dbReference type="ARBA" id="ARBA00022691"/>
    </source>
</evidence>
<dbReference type="EC" id="2.1.1.72" evidence="2"/>
<gene>
    <name evidence="7" type="primary">dpnM_8</name>
    <name evidence="7" type="ORF">SDC9_52399</name>
</gene>
<dbReference type="EMBL" id="VSSQ01001198">
    <property type="protein sequence ID" value="MPM06103.1"/>
    <property type="molecule type" value="Genomic_DNA"/>
</dbReference>
<dbReference type="InterPro" id="IPR012327">
    <property type="entry name" value="MeTrfase_D12"/>
</dbReference>
<keyword evidence="5" id="KW-0949">S-adenosyl-L-methionine</keyword>
<organism evidence="7">
    <name type="scientific">bioreactor metagenome</name>
    <dbReference type="NCBI Taxonomy" id="1076179"/>
    <lineage>
        <taxon>unclassified sequences</taxon>
        <taxon>metagenomes</taxon>
        <taxon>ecological metagenomes</taxon>
    </lineage>
</organism>
<dbReference type="GO" id="GO:0009307">
    <property type="term" value="P:DNA restriction-modification system"/>
    <property type="evidence" value="ECO:0007669"/>
    <property type="project" value="InterPro"/>
</dbReference>
<dbReference type="PANTHER" id="PTHR30481">
    <property type="entry name" value="DNA ADENINE METHYLASE"/>
    <property type="match status" value="1"/>
</dbReference>
<evidence type="ECO:0000313" key="7">
    <source>
        <dbReference type="EMBL" id="MPM06103.1"/>
    </source>
</evidence>
<dbReference type="InterPro" id="IPR002052">
    <property type="entry name" value="DNA_methylase_N6_adenine_CS"/>
</dbReference>
<dbReference type="GO" id="GO:1904047">
    <property type="term" value="F:S-adenosyl-L-methionine binding"/>
    <property type="evidence" value="ECO:0007669"/>
    <property type="project" value="TreeGrafter"/>
</dbReference>
<dbReference type="PIRSF" id="PIRSF000398">
    <property type="entry name" value="M_m6A_EcoRV"/>
    <property type="match status" value="1"/>
</dbReference>
<comment type="similarity">
    <text evidence="1">Belongs to the N(4)/N(6)-methyltransferase family.</text>
</comment>
<protein>
    <recommendedName>
        <fullName evidence="2">site-specific DNA-methyltransferase (adenine-specific)</fullName>
        <ecNumber evidence="2">2.1.1.72</ecNumber>
    </recommendedName>
</protein>
<dbReference type="Pfam" id="PF02086">
    <property type="entry name" value="MethyltransfD12"/>
    <property type="match status" value="1"/>
</dbReference>
<dbReference type="SUPFAM" id="SSF53335">
    <property type="entry name" value="S-adenosyl-L-methionine-dependent methyltransferases"/>
    <property type="match status" value="1"/>
</dbReference>